<dbReference type="GO" id="GO:0006672">
    <property type="term" value="P:ceramide metabolic process"/>
    <property type="evidence" value="ECO:0007669"/>
    <property type="project" value="TreeGrafter"/>
</dbReference>
<dbReference type="InterPro" id="IPR057465">
    <property type="entry name" value="CERK_PH"/>
</dbReference>
<dbReference type="InterPro" id="IPR017438">
    <property type="entry name" value="ATP-NAD_kinase_N"/>
</dbReference>
<proteinExistence type="predicted"/>
<sequence length="488" mass="55704">MSDDLQNSVLLSTFYSRRKRYRLYFHRNQIVWDNEKPPYAQHTLPIENVIAVGYKYLDSGPAEDRCYDPHYFTIHYAEKKEINLWCYNSLTLRHSDTYQVSSWVKTLQNHLQSFCKRPKKLLLFVNPYGGKRKAMKVFEKYGKPLFNIAGVDVSVIVSQRQNQIRDILIHHNLDMFDSVACVGGDGTVSELFNGLVIRECKLQGINPDESKQSLPKPTLPIGIIPGGSTDTIVYSLHGTTDITTAVLHIILGDSLGLDLVSVHDEDRLLRLFASALSYGYLGDVAYNSESLRWMGPSRYDYCGFKKIMANRGYKGEIAILSDGLQVDQLKCYEKCEKCISKQFDNHNLNKSENEWKTVQGKFFMVSAANISCACKRSPSGIAPYCHIGDGYLHLIVIHHTSLFNNLRILSRYAKSTYTIDDLPFIEVYRAKEICFRAIDTTKSRWNCDGEVQHQSDIRARVHCQLLTVFSRGSSIPDESNKSCNFCKF</sequence>
<dbReference type="Gene3D" id="3.40.50.10330">
    <property type="entry name" value="Probable inorganic polyphosphate/atp-NAD kinase, domain 1"/>
    <property type="match status" value="1"/>
</dbReference>
<dbReference type="GO" id="GO:0016020">
    <property type="term" value="C:membrane"/>
    <property type="evidence" value="ECO:0007669"/>
    <property type="project" value="GOC"/>
</dbReference>
<dbReference type="Pfam" id="PF19280">
    <property type="entry name" value="CERK_C"/>
    <property type="match status" value="1"/>
</dbReference>
<dbReference type="Gene3D" id="2.60.200.40">
    <property type="match status" value="1"/>
</dbReference>
<dbReference type="InterPro" id="IPR050187">
    <property type="entry name" value="Lipid_Phosphate_FormReg"/>
</dbReference>
<dbReference type="InterPro" id="IPR016064">
    <property type="entry name" value="NAD/diacylglycerol_kinase_sf"/>
</dbReference>
<dbReference type="PROSITE" id="PS50003">
    <property type="entry name" value="PH_DOMAIN"/>
    <property type="match status" value="1"/>
</dbReference>
<dbReference type="AlphaFoldDB" id="A0AAN7PME0"/>
<evidence type="ECO:0000313" key="4">
    <source>
        <dbReference type="Proteomes" id="UP001353858"/>
    </source>
</evidence>
<comment type="caution">
    <text evidence="3">The sequence shown here is derived from an EMBL/GenBank/DDBJ whole genome shotgun (WGS) entry which is preliminary data.</text>
</comment>
<dbReference type="EMBL" id="JARPUR010000008">
    <property type="protein sequence ID" value="KAK4871624.1"/>
    <property type="molecule type" value="Genomic_DNA"/>
</dbReference>
<protein>
    <recommendedName>
        <fullName evidence="5">Ceramide kinase</fullName>
    </recommendedName>
</protein>
<feature type="domain" description="DAGKc" evidence="2">
    <location>
        <begin position="116"/>
        <end position="266"/>
    </location>
</feature>
<dbReference type="PROSITE" id="PS50146">
    <property type="entry name" value="DAGK"/>
    <property type="match status" value="1"/>
</dbReference>
<gene>
    <name evidence="3" type="ORF">RN001_015748</name>
</gene>
<evidence type="ECO:0000313" key="3">
    <source>
        <dbReference type="EMBL" id="KAK4871624.1"/>
    </source>
</evidence>
<accession>A0AAN7PME0</accession>
<dbReference type="SUPFAM" id="SSF111331">
    <property type="entry name" value="NAD kinase/diacylglycerol kinase-like"/>
    <property type="match status" value="1"/>
</dbReference>
<dbReference type="GO" id="GO:0001729">
    <property type="term" value="F:ceramide kinase activity"/>
    <property type="evidence" value="ECO:0007669"/>
    <property type="project" value="TreeGrafter"/>
</dbReference>
<organism evidence="3 4">
    <name type="scientific">Aquatica leii</name>
    <dbReference type="NCBI Taxonomy" id="1421715"/>
    <lineage>
        <taxon>Eukaryota</taxon>
        <taxon>Metazoa</taxon>
        <taxon>Ecdysozoa</taxon>
        <taxon>Arthropoda</taxon>
        <taxon>Hexapoda</taxon>
        <taxon>Insecta</taxon>
        <taxon>Pterygota</taxon>
        <taxon>Neoptera</taxon>
        <taxon>Endopterygota</taxon>
        <taxon>Coleoptera</taxon>
        <taxon>Polyphaga</taxon>
        <taxon>Elateriformia</taxon>
        <taxon>Elateroidea</taxon>
        <taxon>Lampyridae</taxon>
        <taxon>Luciolinae</taxon>
        <taxon>Aquatica</taxon>
    </lineage>
</organism>
<evidence type="ECO:0008006" key="5">
    <source>
        <dbReference type="Google" id="ProtNLM"/>
    </source>
</evidence>
<evidence type="ECO:0000259" key="1">
    <source>
        <dbReference type="PROSITE" id="PS50003"/>
    </source>
</evidence>
<evidence type="ECO:0000259" key="2">
    <source>
        <dbReference type="PROSITE" id="PS50146"/>
    </source>
</evidence>
<dbReference type="Proteomes" id="UP001353858">
    <property type="component" value="Unassembled WGS sequence"/>
</dbReference>
<dbReference type="InterPro" id="IPR001849">
    <property type="entry name" value="PH_domain"/>
</dbReference>
<dbReference type="SUPFAM" id="SSF50729">
    <property type="entry name" value="PH domain-like"/>
    <property type="match status" value="1"/>
</dbReference>
<dbReference type="InterPro" id="IPR045363">
    <property type="entry name" value="CERK_C"/>
</dbReference>
<dbReference type="PANTHER" id="PTHR12358">
    <property type="entry name" value="SPHINGOSINE KINASE"/>
    <property type="match status" value="1"/>
</dbReference>
<reference evidence="4" key="1">
    <citation type="submission" date="2023-01" db="EMBL/GenBank/DDBJ databases">
        <title>Key to firefly adult light organ development and bioluminescence: homeobox transcription factors regulate luciferase expression and transportation to peroxisome.</title>
        <authorList>
            <person name="Fu X."/>
        </authorList>
    </citation>
    <scope>NUCLEOTIDE SEQUENCE [LARGE SCALE GENOMIC DNA]</scope>
</reference>
<name>A0AAN7PME0_9COLE</name>
<keyword evidence="4" id="KW-1185">Reference proteome</keyword>
<dbReference type="PANTHER" id="PTHR12358:SF111">
    <property type="entry name" value="CERAMIDE KINASE, ISOFORM A"/>
    <property type="match status" value="1"/>
</dbReference>
<dbReference type="Pfam" id="PF25382">
    <property type="entry name" value="PH_CERK"/>
    <property type="match status" value="1"/>
</dbReference>
<dbReference type="InterPro" id="IPR001206">
    <property type="entry name" value="Diacylglycerol_kinase_cat_dom"/>
</dbReference>
<feature type="domain" description="PH" evidence="1">
    <location>
        <begin position="1"/>
        <end position="112"/>
    </location>
</feature>
<dbReference type="Pfam" id="PF00781">
    <property type="entry name" value="DAGK_cat"/>
    <property type="match status" value="1"/>
</dbReference>
<dbReference type="SMART" id="SM00046">
    <property type="entry name" value="DAGKc"/>
    <property type="match status" value="1"/>
</dbReference>